<feature type="compositionally biased region" description="Polar residues" evidence="1">
    <location>
        <begin position="25"/>
        <end position="37"/>
    </location>
</feature>
<feature type="compositionally biased region" description="Low complexity" evidence="1">
    <location>
        <begin position="9"/>
        <end position="22"/>
    </location>
</feature>
<gene>
    <name evidence="2" type="ORF">AGERDE_LOCUS1340</name>
</gene>
<reference evidence="2" key="1">
    <citation type="submission" date="2021-06" db="EMBL/GenBank/DDBJ databases">
        <authorList>
            <person name="Kallberg Y."/>
            <person name="Tangrot J."/>
            <person name="Rosling A."/>
        </authorList>
    </citation>
    <scope>NUCLEOTIDE SEQUENCE</scope>
    <source>
        <strain evidence="2">MT106</strain>
    </source>
</reference>
<dbReference type="Proteomes" id="UP000789831">
    <property type="component" value="Unassembled WGS sequence"/>
</dbReference>
<organism evidence="2 3">
    <name type="scientific">Ambispora gerdemannii</name>
    <dbReference type="NCBI Taxonomy" id="144530"/>
    <lineage>
        <taxon>Eukaryota</taxon>
        <taxon>Fungi</taxon>
        <taxon>Fungi incertae sedis</taxon>
        <taxon>Mucoromycota</taxon>
        <taxon>Glomeromycotina</taxon>
        <taxon>Glomeromycetes</taxon>
        <taxon>Archaeosporales</taxon>
        <taxon>Ambisporaceae</taxon>
        <taxon>Ambispora</taxon>
    </lineage>
</organism>
<proteinExistence type="predicted"/>
<evidence type="ECO:0000313" key="3">
    <source>
        <dbReference type="Proteomes" id="UP000789831"/>
    </source>
</evidence>
<feature type="region of interest" description="Disordered" evidence="1">
    <location>
        <begin position="1"/>
        <end position="47"/>
    </location>
</feature>
<sequence>MSTTPAVKNSNLNNSNNTNIIIKPVNSSQAQNQQDNMPRNIGKQEGSFIAPLPITQNIHYDHRRMFTTAPRRMESA</sequence>
<comment type="caution">
    <text evidence="2">The sequence shown here is derived from an EMBL/GenBank/DDBJ whole genome shotgun (WGS) entry which is preliminary data.</text>
</comment>
<dbReference type="EMBL" id="CAJVPL010000089">
    <property type="protein sequence ID" value="CAG8444916.1"/>
    <property type="molecule type" value="Genomic_DNA"/>
</dbReference>
<keyword evidence="3" id="KW-1185">Reference proteome</keyword>
<evidence type="ECO:0000313" key="2">
    <source>
        <dbReference type="EMBL" id="CAG8444916.1"/>
    </source>
</evidence>
<name>A0A9N8V9C4_9GLOM</name>
<accession>A0A9N8V9C4</accession>
<dbReference type="AlphaFoldDB" id="A0A9N8V9C4"/>
<evidence type="ECO:0000256" key="1">
    <source>
        <dbReference type="SAM" id="MobiDB-lite"/>
    </source>
</evidence>
<protein>
    <submittedName>
        <fullName evidence="2">8381_t:CDS:1</fullName>
    </submittedName>
</protein>